<dbReference type="Proteomes" id="UP001596147">
    <property type="component" value="Unassembled WGS sequence"/>
</dbReference>
<evidence type="ECO:0000313" key="2">
    <source>
        <dbReference type="Proteomes" id="UP001596147"/>
    </source>
</evidence>
<comment type="caution">
    <text evidence="1">The sequence shown here is derived from an EMBL/GenBank/DDBJ whole genome shotgun (WGS) entry which is preliminary data.</text>
</comment>
<name>A0ABW0LM89_9BACI</name>
<dbReference type="Pfam" id="PF08838">
    <property type="entry name" value="DUF1811"/>
    <property type="match status" value="1"/>
</dbReference>
<accession>A0ABW0LM89</accession>
<dbReference type="InterPro" id="IPR036289">
    <property type="entry name" value="YfhH"/>
</dbReference>
<dbReference type="InterPro" id="IPR014938">
    <property type="entry name" value="YfhH-like"/>
</dbReference>
<evidence type="ECO:0000313" key="1">
    <source>
        <dbReference type="EMBL" id="MFC5466869.1"/>
    </source>
</evidence>
<keyword evidence="2" id="KW-1185">Reference proteome</keyword>
<dbReference type="SUPFAM" id="SSF101697">
    <property type="entry name" value="Hypothetical protein YfhH"/>
    <property type="match status" value="1"/>
</dbReference>
<proteinExistence type="predicted"/>
<dbReference type="Gene3D" id="1.10.287.880">
    <property type="entry name" value="Hypothetical protein YfhH domain"/>
    <property type="match status" value="1"/>
</dbReference>
<gene>
    <name evidence="1" type="ORF">ACFPM4_19270</name>
</gene>
<dbReference type="Gene3D" id="2.30.30.340">
    <property type="entry name" value="Hypothetical protein YfhH like domains"/>
    <property type="match status" value="1"/>
</dbReference>
<dbReference type="RefSeq" id="WP_144923157.1">
    <property type="nucleotide sequence ID" value="NZ_JBHSMC010000042.1"/>
</dbReference>
<dbReference type="EMBL" id="JBHSMC010000042">
    <property type="protein sequence ID" value="MFC5466869.1"/>
    <property type="molecule type" value="Genomic_DNA"/>
</dbReference>
<protein>
    <submittedName>
        <fullName evidence="1">YfhH family protein</fullName>
    </submittedName>
</protein>
<reference evidence="2" key="1">
    <citation type="journal article" date="2019" name="Int. J. Syst. Evol. Microbiol.">
        <title>The Global Catalogue of Microorganisms (GCM) 10K type strain sequencing project: providing services to taxonomists for standard genome sequencing and annotation.</title>
        <authorList>
            <consortium name="The Broad Institute Genomics Platform"/>
            <consortium name="The Broad Institute Genome Sequencing Center for Infectious Disease"/>
            <person name="Wu L."/>
            <person name="Ma J."/>
        </authorList>
    </citation>
    <scope>NUCLEOTIDE SEQUENCE [LARGE SCALE GENOMIC DNA]</scope>
    <source>
        <strain evidence="2">CGMCC 1.12237</strain>
    </source>
</reference>
<organism evidence="1 2">
    <name type="scientific">Lederbergia graminis</name>
    <dbReference type="NCBI Taxonomy" id="735518"/>
    <lineage>
        <taxon>Bacteria</taxon>
        <taxon>Bacillati</taxon>
        <taxon>Bacillota</taxon>
        <taxon>Bacilli</taxon>
        <taxon>Bacillales</taxon>
        <taxon>Bacillaceae</taxon>
        <taxon>Lederbergia</taxon>
    </lineage>
</organism>
<sequence>MQQEKRYSHMTESELKQEIATLKEKARKAEQLGIVNEYAVLERKATMAQAYLLDPSDFKPGEIYAIDGAPGTYFKIDYLKGVFAWGYRLNGGGKEEALPISLLK</sequence>